<gene>
    <name evidence="12" type="ORF">Mgra_00003121</name>
</gene>
<dbReference type="InterPro" id="IPR050234">
    <property type="entry name" value="Nuclear_hormone_rcpt_NR1"/>
</dbReference>
<feature type="coiled-coil region" evidence="10">
    <location>
        <begin position="446"/>
        <end position="477"/>
    </location>
</feature>
<feature type="non-terminal residue" evidence="12">
    <location>
        <position position="1"/>
    </location>
</feature>
<evidence type="ECO:0000313" key="12">
    <source>
        <dbReference type="EMBL" id="KAF7637376.1"/>
    </source>
</evidence>
<evidence type="ECO:0000256" key="5">
    <source>
        <dbReference type="ARBA" id="ARBA00023015"/>
    </source>
</evidence>
<keyword evidence="4" id="KW-0862">Zinc</keyword>
<keyword evidence="5" id="KW-0805">Transcription regulation</keyword>
<keyword evidence="2" id="KW-0479">Metal-binding</keyword>
<dbReference type="PROSITE" id="PS00031">
    <property type="entry name" value="NUCLEAR_REC_DBD_1"/>
    <property type="match status" value="1"/>
</dbReference>
<dbReference type="Gene3D" id="1.10.565.10">
    <property type="entry name" value="Retinoid X Receptor"/>
    <property type="match status" value="1"/>
</dbReference>
<evidence type="ECO:0000256" key="2">
    <source>
        <dbReference type="ARBA" id="ARBA00022723"/>
    </source>
</evidence>
<dbReference type="GO" id="GO:0045944">
    <property type="term" value="P:positive regulation of transcription by RNA polymerase II"/>
    <property type="evidence" value="ECO:0007669"/>
    <property type="project" value="TreeGrafter"/>
</dbReference>
<dbReference type="GO" id="GO:0000978">
    <property type="term" value="F:RNA polymerase II cis-regulatory region sequence-specific DNA binding"/>
    <property type="evidence" value="ECO:0007669"/>
    <property type="project" value="TreeGrafter"/>
</dbReference>
<protein>
    <recommendedName>
        <fullName evidence="11">Nuclear receptor domain-containing protein</fullName>
    </recommendedName>
</protein>
<dbReference type="Pfam" id="PF00105">
    <property type="entry name" value="zf-C4"/>
    <property type="match status" value="1"/>
</dbReference>
<sequence>MDLQQQQMFLTAWLNRSPPPPPQPPPITTTLLTPIQQQQQQQLQILSPLNNTITKIVNPSIINQNNIFSSSSSSSYIKSPSQQLIIQNSSSNIFDQSTSSLSSNNLIIPSSSSNNNNQLIISQIPSLNSSKIISLPSQQQQQQFDHLLAIATFHQMIEKIKENEIAKANEINNNLKIYSNNCGGGGGGLSSSSSSSAFKLINNSIQNIEKLPSFSPYILSEEYQQIKKDKQLNLQKNETKNDLKQHQYFQNNKNNFLPKPSTSANEFLEKALIKLLLQKQQNKTKGGETTLIIDNKGNNQTNINEGNQQTNIVMDYNIITAGEEIILCKVCSDRASGFHYGIFSCEGCKGFFRRSLQNKIDYRPCTQSQKCQIVRANRNRCQECRWRKCIEAGMSKDGVRYGRVPKREKEKLREEMRRDSVRSVLEHLSIELNDDDLLLEKLEKGWNNLENDLLIILDKKEEEEEEKKNKIIDVNKLCLLAKAVIRFAETIGGFCLLRIDDQVQVLKESLFPILLLRFCSLRLFSNDNKLFDLANIPFALLIPSYSFSALRECTIEFIIRIREANSPIELALNNKQLAICAAICLCRIEGAGDCASGSITTNTATTSSNNNNNNLINNAWEEQLDQLGQIVCRRIKEKYYKLLNLSLGILSPEQQPIQTICNFGTSPLRTDLLIRQNLASVFERLKHCRDLYLKFLNDNTCKNIPLEQFSIAENEKKSTLIQILEINRKRKNLQNNDEEKINKLKRINKNKEEEEKEKEDIQIVENINNNNKIQIEQKKQDMPILRSVLEQTTTTPTIIINKYLNYNKKELINERLLNSSSSSSFSSLKEMSKNNNQLIFEKSPLISILEVNNNLSLNNQEDDQPLNLCLRDF</sequence>
<keyword evidence="9" id="KW-0539">Nucleus</keyword>
<evidence type="ECO:0000256" key="3">
    <source>
        <dbReference type="ARBA" id="ARBA00022771"/>
    </source>
</evidence>
<proteinExistence type="inferred from homology"/>
<evidence type="ECO:0000256" key="9">
    <source>
        <dbReference type="ARBA" id="ARBA00023242"/>
    </source>
</evidence>
<accession>A0A8S9ZVS5</accession>
<dbReference type="InterPro" id="IPR035500">
    <property type="entry name" value="NHR-like_dom_sf"/>
</dbReference>
<dbReference type="CDD" id="cd07166">
    <property type="entry name" value="NR_DBD_REV_ERB"/>
    <property type="match status" value="1"/>
</dbReference>
<keyword evidence="6" id="KW-0238">DNA-binding</keyword>
<dbReference type="GO" id="GO:0000122">
    <property type="term" value="P:negative regulation of transcription by RNA polymerase II"/>
    <property type="evidence" value="ECO:0007669"/>
    <property type="project" value="TreeGrafter"/>
</dbReference>
<dbReference type="GO" id="GO:0004879">
    <property type="term" value="F:nuclear receptor activity"/>
    <property type="evidence" value="ECO:0007669"/>
    <property type="project" value="TreeGrafter"/>
</dbReference>
<evidence type="ECO:0000256" key="6">
    <source>
        <dbReference type="ARBA" id="ARBA00023125"/>
    </source>
</evidence>
<dbReference type="InterPro" id="IPR001723">
    <property type="entry name" value="Nuclear_hrmn_rcpt"/>
</dbReference>
<keyword evidence="7" id="KW-0804">Transcription</keyword>
<dbReference type="SMART" id="SM00399">
    <property type="entry name" value="ZnF_C4"/>
    <property type="match status" value="1"/>
</dbReference>
<dbReference type="PRINTS" id="PR00047">
    <property type="entry name" value="STROIDFINGER"/>
</dbReference>
<evidence type="ECO:0000313" key="13">
    <source>
        <dbReference type="Proteomes" id="UP000605970"/>
    </source>
</evidence>
<dbReference type="OrthoDB" id="7634782at2759"/>
<dbReference type="SUPFAM" id="SSF48508">
    <property type="entry name" value="Nuclear receptor ligand-binding domain"/>
    <property type="match status" value="1"/>
</dbReference>
<evidence type="ECO:0000256" key="1">
    <source>
        <dbReference type="ARBA" id="ARBA00005993"/>
    </source>
</evidence>
<evidence type="ECO:0000259" key="11">
    <source>
        <dbReference type="PROSITE" id="PS51030"/>
    </source>
</evidence>
<evidence type="ECO:0000256" key="4">
    <source>
        <dbReference type="ARBA" id="ARBA00022833"/>
    </source>
</evidence>
<reference evidence="12" key="1">
    <citation type="journal article" date="2020" name="Ecol. Evol.">
        <title>Genome structure and content of the rice root-knot nematode (Meloidogyne graminicola).</title>
        <authorList>
            <person name="Phan N.T."/>
            <person name="Danchin E.G.J."/>
            <person name="Klopp C."/>
            <person name="Perfus-Barbeoch L."/>
            <person name="Kozlowski D.K."/>
            <person name="Koutsovoulos G.D."/>
            <person name="Lopez-Roques C."/>
            <person name="Bouchez O."/>
            <person name="Zahm M."/>
            <person name="Besnard G."/>
            <person name="Bellafiore S."/>
        </authorList>
    </citation>
    <scope>NUCLEOTIDE SEQUENCE</scope>
    <source>
        <strain evidence="12">VN-18</strain>
    </source>
</reference>
<evidence type="ECO:0000256" key="10">
    <source>
        <dbReference type="SAM" id="Coils"/>
    </source>
</evidence>
<dbReference type="SUPFAM" id="SSF57716">
    <property type="entry name" value="Glucocorticoid receptor-like (DNA-binding domain)"/>
    <property type="match status" value="1"/>
</dbReference>
<dbReference type="Gene3D" id="3.30.50.10">
    <property type="entry name" value="Erythroid Transcription Factor GATA-1, subunit A"/>
    <property type="match status" value="1"/>
</dbReference>
<dbReference type="EMBL" id="JABEBT010000020">
    <property type="protein sequence ID" value="KAF7637376.1"/>
    <property type="molecule type" value="Genomic_DNA"/>
</dbReference>
<dbReference type="PANTHER" id="PTHR24082">
    <property type="entry name" value="NUCLEAR HORMONE RECEPTOR"/>
    <property type="match status" value="1"/>
</dbReference>
<comment type="similarity">
    <text evidence="1">Belongs to the nuclear hormone receptor family.</text>
</comment>
<dbReference type="Proteomes" id="UP000605970">
    <property type="component" value="Unassembled WGS sequence"/>
</dbReference>
<name>A0A8S9ZVS5_9BILA</name>
<feature type="coiled-coil region" evidence="10">
    <location>
        <begin position="716"/>
        <end position="764"/>
    </location>
</feature>
<keyword evidence="13" id="KW-1185">Reference proteome</keyword>
<keyword evidence="8" id="KW-0675">Receptor</keyword>
<dbReference type="GO" id="GO:0009755">
    <property type="term" value="P:hormone-mediated signaling pathway"/>
    <property type="evidence" value="ECO:0007669"/>
    <property type="project" value="TreeGrafter"/>
</dbReference>
<organism evidence="12 13">
    <name type="scientific">Meloidogyne graminicola</name>
    <dbReference type="NCBI Taxonomy" id="189291"/>
    <lineage>
        <taxon>Eukaryota</taxon>
        <taxon>Metazoa</taxon>
        <taxon>Ecdysozoa</taxon>
        <taxon>Nematoda</taxon>
        <taxon>Chromadorea</taxon>
        <taxon>Rhabditida</taxon>
        <taxon>Tylenchina</taxon>
        <taxon>Tylenchomorpha</taxon>
        <taxon>Tylenchoidea</taxon>
        <taxon>Meloidogynidae</taxon>
        <taxon>Meloidogyninae</taxon>
        <taxon>Meloidogyne</taxon>
    </lineage>
</organism>
<dbReference type="AlphaFoldDB" id="A0A8S9ZVS5"/>
<evidence type="ECO:0000256" key="7">
    <source>
        <dbReference type="ARBA" id="ARBA00023163"/>
    </source>
</evidence>
<dbReference type="PROSITE" id="PS51030">
    <property type="entry name" value="NUCLEAR_REC_DBD_2"/>
    <property type="match status" value="1"/>
</dbReference>
<dbReference type="GO" id="GO:0030154">
    <property type="term" value="P:cell differentiation"/>
    <property type="evidence" value="ECO:0007669"/>
    <property type="project" value="TreeGrafter"/>
</dbReference>
<evidence type="ECO:0000256" key="8">
    <source>
        <dbReference type="ARBA" id="ARBA00023170"/>
    </source>
</evidence>
<keyword evidence="3" id="KW-0863">Zinc-finger</keyword>
<comment type="caution">
    <text evidence="12">The sequence shown here is derived from an EMBL/GenBank/DDBJ whole genome shotgun (WGS) entry which is preliminary data.</text>
</comment>
<dbReference type="PRINTS" id="PR00398">
    <property type="entry name" value="STRDHORMONER"/>
</dbReference>
<keyword evidence="10" id="KW-0175">Coiled coil</keyword>
<dbReference type="GO" id="GO:0008270">
    <property type="term" value="F:zinc ion binding"/>
    <property type="evidence" value="ECO:0007669"/>
    <property type="project" value="UniProtKB-KW"/>
</dbReference>
<dbReference type="InterPro" id="IPR001628">
    <property type="entry name" value="Znf_hrmn_rcpt"/>
</dbReference>
<feature type="domain" description="Nuclear receptor" evidence="11">
    <location>
        <begin position="325"/>
        <end position="401"/>
    </location>
</feature>
<dbReference type="PANTHER" id="PTHR24082:SF473">
    <property type="entry name" value="ECDYSONE-INDUCED PROTEIN 75B, ISOFORM B"/>
    <property type="match status" value="1"/>
</dbReference>
<dbReference type="InterPro" id="IPR013088">
    <property type="entry name" value="Znf_NHR/GATA"/>
</dbReference>